<keyword evidence="7" id="KW-0521">NADP</keyword>
<dbReference type="PROSITE" id="PS00573">
    <property type="entry name" value="PYRIDINE_REDOX_2"/>
    <property type="match status" value="1"/>
</dbReference>
<comment type="similarity">
    <text evidence="6">Belongs to the class-II pyridine nucleotide-disulfide oxidoreductase family.</text>
</comment>
<gene>
    <name evidence="9" type="primary">trxB</name>
    <name evidence="9" type="ORF">CUN48_02395</name>
</gene>
<evidence type="ECO:0000256" key="2">
    <source>
        <dbReference type="ARBA" id="ARBA00022827"/>
    </source>
</evidence>
<keyword evidence="2 6" id="KW-0274">FAD</keyword>
<evidence type="ECO:0000256" key="3">
    <source>
        <dbReference type="ARBA" id="ARBA00023002"/>
    </source>
</evidence>
<evidence type="ECO:0000259" key="8">
    <source>
        <dbReference type="Pfam" id="PF07992"/>
    </source>
</evidence>
<dbReference type="GO" id="GO:0004791">
    <property type="term" value="F:thioredoxin-disulfide reductase (NADPH) activity"/>
    <property type="evidence" value="ECO:0007669"/>
    <property type="project" value="UniProtKB-UniRule"/>
</dbReference>
<evidence type="ECO:0000256" key="1">
    <source>
        <dbReference type="ARBA" id="ARBA00022630"/>
    </source>
</evidence>
<accession>A0A2M8QFQ3</accession>
<organism evidence="9 10">
    <name type="scientific">Candidatus Thermofonsia Clade 3 bacterium</name>
    <dbReference type="NCBI Taxonomy" id="2364212"/>
    <lineage>
        <taxon>Bacteria</taxon>
        <taxon>Bacillati</taxon>
        <taxon>Chloroflexota</taxon>
        <taxon>Candidatus Thermofontia</taxon>
        <taxon>Candidatus Thermofonsia Clade 3</taxon>
    </lineage>
</organism>
<evidence type="ECO:0000256" key="6">
    <source>
        <dbReference type="RuleBase" id="RU003880"/>
    </source>
</evidence>
<protein>
    <recommendedName>
        <fullName evidence="6">Thioredoxin reductase</fullName>
        <ecNumber evidence="6">1.8.1.9</ecNumber>
    </recommendedName>
</protein>
<name>A0A2M8QFQ3_9CHLR</name>
<keyword evidence="4" id="KW-1015">Disulfide bond</keyword>
<sequence length="314" mass="34252">MADKLAIIGAGPAGLTAALYAGRAFLEPLVFVGPSFGGQIATTTEVENFPGFPNGLQGPELTALMREQAEKFGARMVEETIEKVDFSRRPFKLWSSSREYEVEAVIVATGATPRKLGIPGEEEFIGRGVSYCATCDGFFFRDKEIMVVGGGDSAFQEGLFLTKFGRRVRIVHRRDEFRAGAVLQQRAMQNPKIEFIKSAVVERIIGNGKVSEVVLKSTKTGETWTEPVDGFFVFIGHEPNTQMFKGQLAMDDDGYLIVDKRLHTSVPGVFAAGEAHDNWFKQAITSAGFGCMAAMEAEKFLAALESERTGAAAR</sequence>
<dbReference type="GO" id="GO:0005737">
    <property type="term" value="C:cytoplasm"/>
    <property type="evidence" value="ECO:0007669"/>
    <property type="project" value="InterPro"/>
</dbReference>
<dbReference type="Gene3D" id="3.50.50.60">
    <property type="entry name" value="FAD/NAD(P)-binding domain"/>
    <property type="match status" value="2"/>
</dbReference>
<dbReference type="SUPFAM" id="SSF51905">
    <property type="entry name" value="FAD/NAD(P)-binding domain"/>
    <property type="match status" value="1"/>
</dbReference>
<proteinExistence type="inferred from homology"/>
<evidence type="ECO:0000256" key="5">
    <source>
        <dbReference type="ARBA" id="ARBA00023284"/>
    </source>
</evidence>
<comment type="caution">
    <text evidence="9">The sequence shown here is derived from an EMBL/GenBank/DDBJ whole genome shotgun (WGS) entry which is preliminary data.</text>
</comment>
<reference evidence="9 10" key="1">
    <citation type="submission" date="2017-11" db="EMBL/GenBank/DDBJ databases">
        <title>Evolution of Phototrophy in the Chloroflexi Phylum Driven by Horizontal Gene Transfer.</title>
        <authorList>
            <person name="Ward L.M."/>
            <person name="Hemp J."/>
            <person name="Shih P.M."/>
            <person name="Mcglynn S.E."/>
            <person name="Fischer W."/>
        </authorList>
    </citation>
    <scope>NUCLEOTIDE SEQUENCE [LARGE SCALE GENOMIC DNA]</scope>
    <source>
        <strain evidence="9">JP3_7</strain>
    </source>
</reference>
<dbReference type="AlphaFoldDB" id="A0A2M8QFQ3"/>
<dbReference type="InterPro" id="IPR023753">
    <property type="entry name" value="FAD/NAD-binding_dom"/>
</dbReference>
<dbReference type="PANTHER" id="PTHR48105">
    <property type="entry name" value="THIOREDOXIN REDUCTASE 1-RELATED-RELATED"/>
    <property type="match status" value="1"/>
</dbReference>
<feature type="domain" description="FAD/NAD(P)-binding" evidence="8">
    <location>
        <begin position="4"/>
        <end position="286"/>
    </location>
</feature>
<dbReference type="PRINTS" id="PR00368">
    <property type="entry name" value="FADPNR"/>
</dbReference>
<comment type="subunit">
    <text evidence="6">Homodimer.</text>
</comment>
<evidence type="ECO:0000313" key="10">
    <source>
        <dbReference type="Proteomes" id="UP000230790"/>
    </source>
</evidence>
<evidence type="ECO:0000313" key="9">
    <source>
        <dbReference type="EMBL" id="PJF48636.1"/>
    </source>
</evidence>
<dbReference type="PRINTS" id="PR00469">
    <property type="entry name" value="PNDRDTASEII"/>
</dbReference>
<keyword evidence="1 6" id="KW-0285">Flavoprotein</keyword>
<keyword evidence="3 6" id="KW-0560">Oxidoreductase</keyword>
<dbReference type="NCBIfam" id="TIGR01292">
    <property type="entry name" value="TRX_reduct"/>
    <property type="match status" value="1"/>
</dbReference>
<dbReference type="InterPro" id="IPR036188">
    <property type="entry name" value="FAD/NAD-bd_sf"/>
</dbReference>
<dbReference type="InterPro" id="IPR008255">
    <property type="entry name" value="Pyr_nucl-diS_OxRdtase_2_AS"/>
</dbReference>
<evidence type="ECO:0000256" key="7">
    <source>
        <dbReference type="RuleBase" id="RU003881"/>
    </source>
</evidence>
<evidence type="ECO:0000256" key="4">
    <source>
        <dbReference type="ARBA" id="ARBA00023157"/>
    </source>
</evidence>
<dbReference type="Pfam" id="PF07992">
    <property type="entry name" value="Pyr_redox_2"/>
    <property type="match status" value="1"/>
</dbReference>
<dbReference type="GO" id="GO:0019430">
    <property type="term" value="P:removal of superoxide radicals"/>
    <property type="evidence" value="ECO:0007669"/>
    <property type="project" value="UniProtKB-UniRule"/>
</dbReference>
<dbReference type="EMBL" id="PGTN01000009">
    <property type="protein sequence ID" value="PJF48636.1"/>
    <property type="molecule type" value="Genomic_DNA"/>
</dbReference>
<comment type="cofactor">
    <cofactor evidence="7">
        <name>FAD</name>
        <dbReference type="ChEBI" id="CHEBI:57692"/>
    </cofactor>
    <text evidence="7">Binds 1 FAD per subunit.</text>
</comment>
<keyword evidence="5 6" id="KW-0676">Redox-active center</keyword>
<dbReference type="EC" id="1.8.1.9" evidence="6"/>
<dbReference type="Proteomes" id="UP000230790">
    <property type="component" value="Unassembled WGS sequence"/>
</dbReference>
<dbReference type="InterPro" id="IPR050097">
    <property type="entry name" value="Ferredoxin-NADP_redctase_2"/>
</dbReference>
<comment type="catalytic activity">
    <reaction evidence="6">
        <text>[thioredoxin]-dithiol + NADP(+) = [thioredoxin]-disulfide + NADPH + H(+)</text>
        <dbReference type="Rhea" id="RHEA:20345"/>
        <dbReference type="Rhea" id="RHEA-COMP:10698"/>
        <dbReference type="Rhea" id="RHEA-COMP:10700"/>
        <dbReference type="ChEBI" id="CHEBI:15378"/>
        <dbReference type="ChEBI" id="CHEBI:29950"/>
        <dbReference type="ChEBI" id="CHEBI:50058"/>
        <dbReference type="ChEBI" id="CHEBI:57783"/>
        <dbReference type="ChEBI" id="CHEBI:58349"/>
        <dbReference type="EC" id="1.8.1.9"/>
    </reaction>
</comment>
<dbReference type="InterPro" id="IPR005982">
    <property type="entry name" value="Thioredox_Rdtase"/>
</dbReference>